<dbReference type="InterPro" id="IPR014710">
    <property type="entry name" value="RmlC-like_jellyroll"/>
</dbReference>
<dbReference type="AlphaFoldDB" id="A0A8J6CEM8"/>
<sequence>MESAGREIRHGDVAACRLRAVEKAAAWLAAESRALWVPAHVPCLNGAPPPLAFLREHVLMSAPCIVRGAMDGAEWARARELWSLEYLSAAMGALPVTVNVTPHGRGDAVVGGTATRGLVIGGAFAKPEEREMTFAQFADALRKGAHGAGGVHYLSLQDGNLRAQHAPIAADVPAAVGWFADAVGCAPDAINLWVGDSDAVSSVHADHYENLYCVLSGEKVFTLLPPVDPISRDLEPRAPARYTQARGHAAARWELAPELAPDGSALPPVPWIGLDPTVPDQLPEQSAAVTVRVRAGEMLFLPANWYHRVTQSELTIAVNFWHDPIQATVPPAQLLAQFARKVHRALHAGELDVAALADTG</sequence>
<dbReference type="SUPFAM" id="SSF51197">
    <property type="entry name" value="Clavaminate synthase-like"/>
    <property type="match status" value="1"/>
</dbReference>
<evidence type="ECO:0000313" key="3">
    <source>
        <dbReference type="Proteomes" id="UP000751190"/>
    </source>
</evidence>
<dbReference type="InterPro" id="IPR003347">
    <property type="entry name" value="JmjC_dom"/>
</dbReference>
<dbReference type="InterPro" id="IPR041667">
    <property type="entry name" value="Cupin_8"/>
</dbReference>
<gene>
    <name evidence="2" type="ORF">KFE25_013359</name>
</gene>
<evidence type="ECO:0000313" key="2">
    <source>
        <dbReference type="EMBL" id="KAG8468276.1"/>
    </source>
</evidence>
<dbReference type="PROSITE" id="PS51184">
    <property type="entry name" value="JMJC"/>
    <property type="match status" value="1"/>
</dbReference>
<organism evidence="2 3">
    <name type="scientific">Diacronema lutheri</name>
    <name type="common">Unicellular marine alga</name>
    <name type="synonym">Monochrysis lutheri</name>
    <dbReference type="NCBI Taxonomy" id="2081491"/>
    <lineage>
        <taxon>Eukaryota</taxon>
        <taxon>Haptista</taxon>
        <taxon>Haptophyta</taxon>
        <taxon>Pavlovophyceae</taxon>
        <taxon>Pavlovales</taxon>
        <taxon>Pavlovaceae</taxon>
        <taxon>Diacronema</taxon>
    </lineage>
</organism>
<proteinExistence type="predicted"/>
<accession>A0A8J6CEM8</accession>
<dbReference type="Proteomes" id="UP000751190">
    <property type="component" value="Unassembled WGS sequence"/>
</dbReference>
<evidence type="ECO:0000259" key="1">
    <source>
        <dbReference type="PROSITE" id="PS51184"/>
    </source>
</evidence>
<dbReference type="PANTHER" id="PTHR12461:SF99">
    <property type="entry name" value="BIFUNCTIONAL PEPTIDASE AND (3S)-LYSYL HYDROXYLASE JMJD7"/>
    <property type="match status" value="1"/>
</dbReference>
<reference evidence="2" key="1">
    <citation type="submission" date="2021-05" db="EMBL/GenBank/DDBJ databases">
        <title>The genome of the haptophyte Pavlova lutheri (Diacronema luteri, Pavlovales) - a model for lipid biosynthesis in eukaryotic algae.</title>
        <authorList>
            <person name="Hulatt C.J."/>
            <person name="Posewitz M.C."/>
        </authorList>
    </citation>
    <scope>NUCLEOTIDE SEQUENCE</scope>
    <source>
        <strain evidence="2">NIVA-4/92</strain>
    </source>
</reference>
<name>A0A8J6CEM8_DIALT</name>
<dbReference type="EMBL" id="JAGTXO010000004">
    <property type="protein sequence ID" value="KAG8468276.1"/>
    <property type="molecule type" value="Genomic_DNA"/>
</dbReference>
<dbReference type="PANTHER" id="PTHR12461">
    <property type="entry name" value="HYPOXIA-INDUCIBLE FACTOR 1 ALPHA INHIBITOR-RELATED"/>
    <property type="match status" value="1"/>
</dbReference>
<dbReference type="SMART" id="SM00558">
    <property type="entry name" value="JmjC"/>
    <property type="match status" value="1"/>
</dbReference>
<dbReference type="OrthoDB" id="415358at2759"/>
<protein>
    <recommendedName>
        <fullName evidence="1">JmjC domain-containing protein</fullName>
    </recommendedName>
</protein>
<dbReference type="Pfam" id="PF13621">
    <property type="entry name" value="Cupin_8"/>
    <property type="match status" value="1"/>
</dbReference>
<dbReference type="OMA" id="YWHDMEF"/>
<feature type="domain" description="JmjC" evidence="1">
    <location>
        <begin position="154"/>
        <end position="337"/>
    </location>
</feature>
<dbReference type="Gene3D" id="2.60.120.10">
    <property type="entry name" value="Jelly Rolls"/>
    <property type="match status" value="1"/>
</dbReference>
<keyword evidence="3" id="KW-1185">Reference proteome</keyword>
<comment type="caution">
    <text evidence="2">The sequence shown here is derived from an EMBL/GenBank/DDBJ whole genome shotgun (WGS) entry which is preliminary data.</text>
</comment>